<organism evidence="1 2">
    <name type="scientific">Juglans regia</name>
    <name type="common">English walnut</name>
    <dbReference type="NCBI Taxonomy" id="51240"/>
    <lineage>
        <taxon>Eukaryota</taxon>
        <taxon>Viridiplantae</taxon>
        <taxon>Streptophyta</taxon>
        <taxon>Embryophyta</taxon>
        <taxon>Tracheophyta</taxon>
        <taxon>Spermatophyta</taxon>
        <taxon>Magnoliopsida</taxon>
        <taxon>eudicotyledons</taxon>
        <taxon>Gunneridae</taxon>
        <taxon>Pentapetalae</taxon>
        <taxon>rosids</taxon>
        <taxon>fabids</taxon>
        <taxon>Fagales</taxon>
        <taxon>Juglandaceae</taxon>
        <taxon>Juglans</taxon>
    </lineage>
</organism>
<dbReference type="AlphaFoldDB" id="A0A2I4HT79"/>
<keyword evidence="1" id="KW-1185">Reference proteome</keyword>
<dbReference type="Pfam" id="PF06839">
    <property type="entry name" value="Zn_ribbon_GRF"/>
    <property type="match status" value="1"/>
</dbReference>
<evidence type="ECO:0000313" key="1">
    <source>
        <dbReference type="Proteomes" id="UP000235220"/>
    </source>
</evidence>
<reference evidence="2" key="1">
    <citation type="submission" date="2025-08" db="UniProtKB">
        <authorList>
            <consortium name="RefSeq"/>
        </authorList>
    </citation>
    <scope>IDENTIFICATION</scope>
    <source>
        <tissue evidence="2">Leaves</tissue>
    </source>
</reference>
<dbReference type="RefSeq" id="XP_018859356.1">
    <property type="nucleotide sequence ID" value="XM_019003811.2"/>
</dbReference>
<proteinExistence type="predicted"/>
<dbReference type="KEGG" id="jre:109021215"/>
<dbReference type="GeneID" id="109021215"/>
<gene>
    <name evidence="2" type="primary">LOC109021215</name>
</gene>
<dbReference type="PANTHER" id="PTHR33248">
    <property type="entry name" value="ZINC ION-BINDING PROTEIN"/>
    <property type="match status" value="1"/>
</dbReference>
<accession>A0A2I4HT79</accession>
<dbReference type="OrthoDB" id="986197at2759"/>
<name>A0A2I4HT79_JUGRE</name>
<dbReference type="InterPro" id="IPR010666">
    <property type="entry name" value="Znf_GRF"/>
</dbReference>
<dbReference type="PROSITE" id="PS51999">
    <property type="entry name" value="ZF_GRF"/>
    <property type="match status" value="1"/>
</dbReference>
<dbReference type="Gramene" id="Jr13_31190_p1">
    <property type="protein sequence ID" value="cds.Jr13_31190_p1"/>
    <property type="gene ID" value="Jr13_31190"/>
</dbReference>
<evidence type="ECO:0000313" key="2">
    <source>
        <dbReference type="RefSeq" id="XP_018859356.1"/>
    </source>
</evidence>
<sequence length="156" mass="18078">MAFVQMSSSPSLSSAMTSSSFAKPAVDRPFCYCEVPATLRYSHTGRNPGRPFLGCSKYNTEGLPYCKFFKWADGNHEYELQLQECLNELLRSQRELKKKLDDMKKTLIQLCKRVEETEKRELGLQKQKVENCRSRRLLGLYWAFVVIVSCYVVLCR</sequence>
<protein>
    <submittedName>
        <fullName evidence="2">Uncharacterized protein LOC109021215</fullName>
    </submittedName>
</protein>
<dbReference type="Proteomes" id="UP000235220">
    <property type="component" value="Chromosome 13"/>
</dbReference>
<dbReference type="GO" id="GO:0008270">
    <property type="term" value="F:zinc ion binding"/>
    <property type="evidence" value="ECO:0007669"/>
    <property type="project" value="InterPro"/>
</dbReference>